<accession>A0A9E5JU47</accession>
<evidence type="ECO:0000256" key="2">
    <source>
        <dbReference type="ARBA" id="ARBA00022475"/>
    </source>
</evidence>
<evidence type="ECO:0000256" key="4">
    <source>
        <dbReference type="ARBA" id="ARBA00022692"/>
    </source>
</evidence>
<comment type="subcellular location">
    <subcellularLocation>
        <location evidence="1">Cell inner membrane</location>
    </subcellularLocation>
</comment>
<name>A0A9E5JU47_9GAMM</name>
<sequence>MSHQTAKSQGLVSCHECYKVSPAGSHLCPRCHAHLHPRKTASVQRTMALLITATLLYIPANIFPIMITSQFTDAEPSTILGGIFILVQMEAYPVASIIFIASVIVPLAKLIALYFLCWYATRGSTANLRQKTQLFRIAEFMGKWSMVDVFVVSILVALVQLQGIMGVEPGIAALSFSGVVIITMIAAESFDTRLMWDRLAAHNNEVFTDTVADNTPL</sequence>
<dbReference type="InterPro" id="IPR007498">
    <property type="entry name" value="PqiA-like"/>
</dbReference>
<dbReference type="PANTHER" id="PTHR30462">
    <property type="entry name" value="INTERMEMBRANE TRANSPORT PROTEIN PQIB-RELATED"/>
    <property type="match status" value="1"/>
</dbReference>
<evidence type="ECO:0000256" key="1">
    <source>
        <dbReference type="ARBA" id="ARBA00004533"/>
    </source>
</evidence>
<dbReference type="GO" id="GO:0005886">
    <property type="term" value="C:plasma membrane"/>
    <property type="evidence" value="ECO:0007669"/>
    <property type="project" value="UniProtKB-SubCell"/>
</dbReference>
<keyword evidence="5 7" id="KW-1133">Transmembrane helix</keyword>
<dbReference type="EMBL" id="JAAONZ010000003">
    <property type="protein sequence ID" value="NHO64930.1"/>
    <property type="molecule type" value="Genomic_DNA"/>
</dbReference>
<dbReference type="Pfam" id="PF04403">
    <property type="entry name" value="PqiA"/>
    <property type="match status" value="1"/>
</dbReference>
<evidence type="ECO:0000313" key="9">
    <source>
        <dbReference type="Proteomes" id="UP000787472"/>
    </source>
</evidence>
<protein>
    <recommendedName>
        <fullName evidence="10">Paraquat-inducible protein A</fullName>
    </recommendedName>
</protein>
<dbReference type="InterPro" id="IPR051800">
    <property type="entry name" value="PqiA-PqiB_transport"/>
</dbReference>
<evidence type="ECO:0000256" key="7">
    <source>
        <dbReference type="SAM" id="Phobius"/>
    </source>
</evidence>
<evidence type="ECO:0008006" key="10">
    <source>
        <dbReference type="Google" id="ProtNLM"/>
    </source>
</evidence>
<organism evidence="8 9">
    <name type="scientific">Pseudomaricurvus hydrocarbonicus</name>
    <dbReference type="NCBI Taxonomy" id="1470433"/>
    <lineage>
        <taxon>Bacteria</taxon>
        <taxon>Pseudomonadati</taxon>
        <taxon>Pseudomonadota</taxon>
        <taxon>Gammaproteobacteria</taxon>
        <taxon>Cellvibrionales</taxon>
        <taxon>Cellvibrionaceae</taxon>
        <taxon>Pseudomaricurvus</taxon>
    </lineage>
</organism>
<comment type="caution">
    <text evidence="8">The sequence shown here is derived from an EMBL/GenBank/DDBJ whole genome shotgun (WGS) entry which is preliminary data.</text>
</comment>
<keyword evidence="4 7" id="KW-0812">Transmembrane</keyword>
<gene>
    <name evidence="8" type="ORF">G8770_05170</name>
</gene>
<reference evidence="8" key="1">
    <citation type="submission" date="2020-03" db="EMBL/GenBank/DDBJ databases">
        <authorList>
            <person name="Guo F."/>
        </authorList>
    </citation>
    <scope>NUCLEOTIDE SEQUENCE</scope>
    <source>
        <strain evidence="8">JCM 30134</strain>
    </source>
</reference>
<evidence type="ECO:0000256" key="6">
    <source>
        <dbReference type="ARBA" id="ARBA00023136"/>
    </source>
</evidence>
<evidence type="ECO:0000256" key="5">
    <source>
        <dbReference type="ARBA" id="ARBA00022989"/>
    </source>
</evidence>
<evidence type="ECO:0000313" key="8">
    <source>
        <dbReference type="EMBL" id="NHO64930.1"/>
    </source>
</evidence>
<feature type="transmembrane region" description="Helical" evidence="7">
    <location>
        <begin position="171"/>
        <end position="190"/>
    </location>
</feature>
<evidence type="ECO:0000256" key="3">
    <source>
        <dbReference type="ARBA" id="ARBA00022519"/>
    </source>
</evidence>
<proteinExistence type="predicted"/>
<keyword evidence="9" id="KW-1185">Reference proteome</keyword>
<feature type="transmembrane region" description="Helical" evidence="7">
    <location>
        <begin position="140"/>
        <end position="159"/>
    </location>
</feature>
<feature type="transmembrane region" description="Helical" evidence="7">
    <location>
        <begin position="91"/>
        <end position="119"/>
    </location>
</feature>
<dbReference type="PANTHER" id="PTHR30462:SF3">
    <property type="entry name" value="INTERMEMBRANE TRANSPORT PROTEIN PQIA"/>
    <property type="match status" value="1"/>
</dbReference>
<keyword evidence="2" id="KW-1003">Cell membrane</keyword>
<dbReference type="RefSeq" id="WP_167182731.1">
    <property type="nucleotide sequence ID" value="NZ_JAAONZ010000003.1"/>
</dbReference>
<dbReference type="Proteomes" id="UP000787472">
    <property type="component" value="Unassembled WGS sequence"/>
</dbReference>
<keyword evidence="6 7" id="KW-0472">Membrane</keyword>
<keyword evidence="3" id="KW-0997">Cell inner membrane</keyword>
<feature type="transmembrane region" description="Helical" evidence="7">
    <location>
        <begin position="48"/>
        <end position="71"/>
    </location>
</feature>
<dbReference type="AlphaFoldDB" id="A0A9E5JU47"/>